<dbReference type="EMBL" id="HE806316">
    <property type="protein sequence ID" value="CCH58778.1"/>
    <property type="molecule type" value="Genomic_DNA"/>
</dbReference>
<keyword evidence="5 8" id="KW-0833">Ubl conjugation pathway</keyword>
<evidence type="ECO:0000256" key="3">
    <source>
        <dbReference type="ARBA" id="ARBA00015875"/>
    </source>
</evidence>
<name>I2GXC6_HENB6</name>
<evidence type="ECO:0000256" key="4">
    <source>
        <dbReference type="ARBA" id="ARBA00022499"/>
    </source>
</evidence>
<dbReference type="GO" id="GO:0019776">
    <property type="term" value="F:Atg8-family ligase activity"/>
    <property type="evidence" value="ECO:0007669"/>
    <property type="project" value="EnsemblFungi"/>
</dbReference>
<organism evidence="10 11">
    <name type="scientific">Henningerozyma blattae (strain ATCC 34711 / CBS 6284 / DSM 70876 / NBRC 10599 / NRRL Y-10934 / UCD 77-7)</name>
    <name type="common">Yeast</name>
    <name type="synonym">Tetrapisispora blattae</name>
    <dbReference type="NCBI Taxonomy" id="1071380"/>
    <lineage>
        <taxon>Eukaryota</taxon>
        <taxon>Fungi</taxon>
        <taxon>Dikarya</taxon>
        <taxon>Ascomycota</taxon>
        <taxon>Saccharomycotina</taxon>
        <taxon>Saccharomycetes</taxon>
        <taxon>Saccharomycetales</taxon>
        <taxon>Saccharomycetaceae</taxon>
        <taxon>Henningerozyma</taxon>
    </lineage>
</organism>
<dbReference type="GO" id="GO:0032258">
    <property type="term" value="P:cytoplasm to vacuole targeting by the Cvt pathway"/>
    <property type="evidence" value="ECO:0007669"/>
    <property type="project" value="EnsemblFungi"/>
</dbReference>
<dbReference type="InParanoid" id="I2GXC6"/>
<dbReference type="InterPro" id="IPR029071">
    <property type="entry name" value="Ubiquitin-like_domsf"/>
</dbReference>
<evidence type="ECO:0000256" key="2">
    <source>
        <dbReference type="ARBA" id="ARBA00007778"/>
    </source>
</evidence>
<dbReference type="GO" id="GO:0034727">
    <property type="term" value="P:piecemeal microautophagy of the nucleus"/>
    <property type="evidence" value="ECO:0007669"/>
    <property type="project" value="EnsemblFungi"/>
</dbReference>
<dbReference type="GO" id="GO:0034274">
    <property type="term" value="C:Atg12-Atg5-Atg16 complex"/>
    <property type="evidence" value="ECO:0007669"/>
    <property type="project" value="EnsemblFungi"/>
</dbReference>
<gene>
    <name evidence="10" type="primary">TBLA0A09980</name>
    <name evidence="10" type="ORF">TBLA_0A09980</name>
</gene>
<dbReference type="CDD" id="cd01612">
    <property type="entry name" value="Ubl_ATG12"/>
    <property type="match status" value="1"/>
</dbReference>
<dbReference type="GO" id="GO:0000422">
    <property type="term" value="P:autophagy of mitochondrion"/>
    <property type="evidence" value="ECO:0007669"/>
    <property type="project" value="EnsemblFungi"/>
</dbReference>
<dbReference type="GO" id="GO:0034045">
    <property type="term" value="C:phagophore assembly site membrane"/>
    <property type="evidence" value="ECO:0007669"/>
    <property type="project" value="UniProtKB-SubCell"/>
</dbReference>
<dbReference type="GO" id="GO:0005829">
    <property type="term" value="C:cytosol"/>
    <property type="evidence" value="ECO:0007669"/>
    <property type="project" value="EnsemblFungi"/>
</dbReference>
<dbReference type="OrthoDB" id="10003551at2759"/>
<evidence type="ECO:0000256" key="5">
    <source>
        <dbReference type="ARBA" id="ARBA00022786"/>
    </source>
</evidence>
<dbReference type="GO" id="GO:0000421">
    <property type="term" value="C:autophagosome membrane"/>
    <property type="evidence" value="ECO:0007669"/>
    <property type="project" value="TreeGrafter"/>
</dbReference>
<feature type="region of interest" description="Disordered" evidence="9">
    <location>
        <begin position="1"/>
        <end position="37"/>
    </location>
</feature>
<evidence type="ECO:0000256" key="8">
    <source>
        <dbReference type="RuleBase" id="RU361201"/>
    </source>
</evidence>
<comment type="subcellular location">
    <subcellularLocation>
        <location evidence="1 8">Preautophagosomal structure membrane</location>
        <topology evidence="1 8">Peripheral membrane protein</topology>
    </subcellularLocation>
</comment>
<dbReference type="GO" id="GO:0031386">
    <property type="term" value="F:protein tag activity"/>
    <property type="evidence" value="ECO:0007669"/>
    <property type="project" value="EnsemblFungi"/>
</dbReference>
<protein>
    <recommendedName>
        <fullName evidence="3 8">Ubiquitin-like protein ATG12</fullName>
    </recommendedName>
</protein>
<proteinExistence type="inferred from homology"/>
<dbReference type="Pfam" id="PF04110">
    <property type="entry name" value="APG12"/>
    <property type="match status" value="1"/>
</dbReference>
<dbReference type="HOGENOM" id="CLU_106795_0_0_1"/>
<dbReference type="PANTHER" id="PTHR13385">
    <property type="entry name" value="AUTOPHAGY PROTEIN 12"/>
    <property type="match status" value="1"/>
</dbReference>
<dbReference type="eggNOG" id="KOG3439">
    <property type="taxonomic scope" value="Eukaryota"/>
</dbReference>
<dbReference type="AlphaFoldDB" id="I2GXC6"/>
<dbReference type="Gene3D" id="3.10.20.90">
    <property type="entry name" value="Phosphatidylinositol 3-kinase Catalytic Subunit, Chain A, domain 1"/>
    <property type="match status" value="1"/>
</dbReference>
<keyword evidence="8" id="KW-0813">Transport</keyword>
<evidence type="ECO:0000313" key="11">
    <source>
        <dbReference type="Proteomes" id="UP000002866"/>
    </source>
</evidence>
<keyword evidence="7 8" id="KW-0072">Autophagy</keyword>
<evidence type="ECO:0000256" key="6">
    <source>
        <dbReference type="ARBA" id="ARBA00022927"/>
    </source>
</evidence>
<keyword evidence="11" id="KW-1185">Reference proteome</keyword>
<dbReference type="SUPFAM" id="SSF54236">
    <property type="entry name" value="Ubiquitin-like"/>
    <property type="match status" value="1"/>
</dbReference>
<dbReference type="KEGG" id="tbl:TBLA_0A09980"/>
<reference evidence="10 11" key="1">
    <citation type="journal article" date="2011" name="Proc. Natl. Acad. Sci. U.S.A.">
        <title>Evolutionary erosion of yeast sex chromosomes by mating-type switching accidents.</title>
        <authorList>
            <person name="Gordon J.L."/>
            <person name="Armisen D."/>
            <person name="Proux-Wera E."/>
            <person name="Oheigeartaigh S.S."/>
            <person name="Byrne K.P."/>
            <person name="Wolfe K.H."/>
        </authorList>
    </citation>
    <scope>NUCLEOTIDE SEQUENCE [LARGE SCALE GENOMIC DNA]</scope>
    <source>
        <strain evidence="11">ATCC 34711 / CBS 6284 / DSM 70876 / NBRC 10599 / NRRL Y-10934 / UCD 77-7</strain>
    </source>
</reference>
<comment type="subunit">
    <text evidence="8">Forms a conjugate with ATG5.</text>
</comment>
<comment type="function">
    <text evidence="8">Ubiquitin-like protein involved in cytoplasm to vacuole transport (Cvt), autophagy vesicles formation, mitophagy, and nucleophagy.</text>
</comment>
<dbReference type="RefSeq" id="XP_004178297.1">
    <property type="nucleotide sequence ID" value="XM_004178249.1"/>
</dbReference>
<accession>I2GXC6</accession>
<keyword evidence="8" id="KW-0472">Membrane</keyword>
<dbReference type="GO" id="GO:0008047">
    <property type="term" value="F:enzyme activator activity"/>
    <property type="evidence" value="ECO:0007669"/>
    <property type="project" value="EnsemblFungi"/>
</dbReference>
<sequence>MEDNQENLEGSRSRLLESENDDNQSDYSNVSSDSQILENQGSVTGTIQKQLKYFSRRLSQLGLEGEAEVPSEVVRLQDPPLATSRILQRLPEATNKVVEKTQKEQLHNSNLDEKINIKFQPIGNIPVLLPSVCKISSNQKFSVILAFLKKRLKLKFVYCYINNSFAPNPHQIVGELWEQFKVKDELIVSYCGSVAFG</sequence>
<dbReference type="FunCoup" id="I2GXC6">
    <property type="interactions" value="184"/>
</dbReference>
<comment type="similarity">
    <text evidence="2 8">Belongs to the ATG12 family.</text>
</comment>
<dbReference type="GO" id="GO:0097352">
    <property type="term" value="P:autophagosome maturation"/>
    <property type="evidence" value="ECO:0007669"/>
    <property type="project" value="TreeGrafter"/>
</dbReference>
<dbReference type="InterPro" id="IPR007242">
    <property type="entry name" value="Atg12"/>
</dbReference>
<dbReference type="Proteomes" id="UP000002866">
    <property type="component" value="Chromosome 1"/>
</dbReference>
<dbReference type="GeneID" id="14493580"/>
<evidence type="ECO:0000256" key="7">
    <source>
        <dbReference type="ARBA" id="ARBA00023006"/>
    </source>
</evidence>
<dbReference type="GO" id="GO:0000045">
    <property type="term" value="P:autophagosome assembly"/>
    <property type="evidence" value="ECO:0007669"/>
    <property type="project" value="EnsemblFungi"/>
</dbReference>
<dbReference type="STRING" id="1071380.I2GXC6"/>
<keyword evidence="6 8" id="KW-0653">Protein transport</keyword>
<dbReference type="GO" id="GO:0061723">
    <property type="term" value="P:glycophagy"/>
    <property type="evidence" value="ECO:0007669"/>
    <property type="project" value="TreeGrafter"/>
</dbReference>
<keyword evidence="4 8" id="KW-1017">Isopeptide bond</keyword>
<evidence type="ECO:0000313" key="10">
    <source>
        <dbReference type="EMBL" id="CCH58778.1"/>
    </source>
</evidence>
<feature type="compositionally biased region" description="Polar residues" evidence="9">
    <location>
        <begin position="25"/>
        <end position="37"/>
    </location>
</feature>
<dbReference type="PANTHER" id="PTHR13385:SF0">
    <property type="entry name" value="UBIQUITIN-LIKE PROTEIN ATG12"/>
    <property type="match status" value="1"/>
</dbReference>
<evidence type="ECO:0000256" key="9">
    <source>
        <dbReference type="SAM" id="MobiDB-lite"/>
    </source>
</evidence>
<evidence type="ECO:0000256" key="1">
    <source>
        <dbReference type="ARBA" id="ARBA00004623"/>
    </source>
</evidence>
<dbReference type="OMA" id="NIGELWM"/>